<protein>
    <submittedName>
        <fullName evidence="1">Uncharacterized protein</fullName>
    </submittedName>
</protein>
<evidence type="ECO:0000313" key="1">
    <source>
        <dbReference type="EMBL" id="KAK5630632.1"/>
    </source>
</evidence>
<reference evidence="1 2" key="1">
    <citation type="submission" date="2023-10" db="EMBL/GenBank/DDBJ databases">
        <title>Draft genome sequence of Xylaria bambusicola isolate GMP-LS, the root and basal stem rot pathogen of sugarcane in Indonesia.</title>
        <authorList>
            <person name="Selvaraj P."/>
            <person name="Muralishankar V."/>
            <person name="Muruganantham S."/>
            <person name="Sp S."/>
            <person name="Haryani S."/>
            <person name="Lau K.J.X."/>
            <person name="Naqvi N.I."/>
        </authorList>
    </citation>
    <scope>NUCLEOTIDE SEQUENCE [LARGE SCALE GENOMIC DNA]</scope>
    <source>
        <strain evidence="1">GMP-LS</strain>
    </source>
</reference>
<name>A0AAN7Z5I0_9PEZI</name>
<dbReference type="EMBL" id="JAWHQM010000016">
    <property type="protein sequence ID" value="KAK5630632.1"/>
    <property type="molecule type" value="Genomic_DNA"/>
</dbReference>
<organism evidence="1 2">
    <name type="scientific">Xylaria bambusicola</name>
    <dbReference type="NCBI Taxonomy" id="326684"/>
    <lineage>
        <taxon>Eukaryota</taxon>
        <taxon>Fungi</taxon>
        <taxon>Dikarya</taxon>
        <taxon>Ascomycota</taxon>
        <taxon>Pezizomycotina</taxon>
        <taxon>Sordariomycetes</taxon>
        <taxon>Xylariomycetidae</taxon>
        <taxon>Xylariales</taxon>
        <taxon>Xylariaceae</taxon>
        <taxon>Xylaria</taxon>
    </lineage>
</organism>
<gene>
    <name evidence="1" type="ORF">RRF57_006347</name>
</gene>
<proteinExistence type="predicted"/>
<dbReference type="AlphaFoldDB" id="A0AAN7Z5I0"/>
<sequence length="713" mass="82088">METSTDTIPTLPPVEYARTKRTFRRTPQTFAYSFVDVLKYYTVTDPDLIWGPFYKRFRAARHNARNSKSGWVPFGLSTIWSGIPETVQTRPGAIEGLLNWFTGNDPRPHSHRHQAIRRERQNLPTRLSLGRELNHGSKRLQARRTGAHRELTSPNDYDDDFYRTNYRTLYNKICEVADVWFGAGVRLEDLRDTKEEISAWQAPMTEQFIEYARLVAHEDSGYVEWNEILNDPRHRKWLCVGILAQIIEKKIFTSLLFGASGVFSAELDRHDDRWVLQEGFTRKEGRRQIARAAVGAGLVPDRFWDAVDILAGQTVLIFQPLLSLVALGSGRSSGQEQASFYQEIHTILAMAGYFQVCMAVSPSIFHILSASPGSRFQWEEEAHADSTIYQHSKGFHQSHEDRWRVIAELSSKNQGATVTKIVESMNDLEDASQYQPFPVNEDEYRLMDHQRRRGGKVMYAVFPKLTRYTAENIGELILDVKPALTQEIQETGEGMRINILSRCMVVYYQGLIHAEADDGVSLDQHLKEISWNRMSGGILPYCRYYWLENGRATYSLEWPLWPSSVDTYWLSWGLWILGYSFVWKNILVSTPSNADDNLFTAFLWHAFTLFLAELGVYHLLLTSPWNFFNNGKWLFVKVRILSLVVVKIMEFLVQYANEEIYFFSILAVPFVWLDRVLLNTLPKFVMTLVGVIDDEDATTTLARLFSRNATASG</sequence>
<accession>A0AAN7Z5I0</accession>
<dbReference type="Proteomes" id="UP001305414">
    <property type="component" value="Unassembled WGS sequence"/>
</dbReference>
<comment type="caution">
    <text evidence="1">The sequence shown here is derived from an EMBL/GenBank/DDBJ whole genome shotgun (WGS) entry which is preliminary data.</text>
</comment>
<keyword evidence="2" id="KW-1185">Reference proteome</keyword>
<evidence type="ECO:0000313" key="2">
    <source>
        <dbReference type="Proteomes" id="UP001305414"/>
    </source>
</evidence>